<reference evidence="7" key="1">
    <citation type="submission" date="2025-08" db="UniProtKB">
        <authorList>
            <consortium name="RefSeq"/>
        </authorList>
    </citation>
    <scope>IDENTIFICATION</scope>
</reference>
<dbReference type="Proteomes" id="UP001652582">
    <property type="component" value="Chromosome 7"/>
</dbReference>
<evidence type="ECO:0000256" key="2">
    <source>
        <dbReference type="ARBA" id="ARBA00009127"/>
    </source>
</evidence>
<dbReference type="Pfam" id="PF03022">
    <property type="entry name" value="MRJP"/>
    <property type="match status" value="1"/>
</dbReference>
<evidence type="ECO:0000256" key="4">
    <source>
        <dbReference type="ARBA" id="ARBA00022729"/>
    </source>
</evidence>
<dbReference type="Gene3D" id="2.120.10.30">
    <property type="entry name" value="TolB, C-terminal domain"/>
    <property type="match status" value="1"/>
</dbReference>
<dbReference type="GO" id="GO:0005576">
    <property type="term" value="C:extracellular region"/>
    <property type="evidence" value="ECO:0007669"/>
    <property type="project" value="UniProtKB-SubCell"/>
</dbReference>
<name>A0A6J1MKT0_BICAN</name>
<accession>A0A6J1MKT0</accession>
<keyword evidence="6" id="KW-1185">Reference proteome</keyword>
<dbReference type="PANTHER" id="PTHR10009">
    <property type="entry name" value="PROTEIN YELLOW-RELATED"/>
    <property type="match status" value="1"/>
</dbReference>
<feature type="signal peptide" evidence="5">
    <location>
        <begin position="1"/>
        <end position="20"/>
    </location>
</feature>
<evidence type="ECO:0000313" key="7">
    <source>
        <dbReference type="RefSeq" id="XP_023935014.1"/>
    </source>
</evidence>
<comment type="subcellular location">
    <subcellularLocation>
        <location evidence="1">Secreted</location>
    </subcellularLocation>
</comment>
<sequence length="412" mass="46566">MPKMRAISLIIALTAVSCYAATPQPQLRFAWKEVDFVWDSPEQRATAVKDELFVPANNLPLGLARWKNKVFVTVPRWKNGVASSLNYVDIDGPQDQPLKPYPSLNDNLVADSAKEIPSNSSIVSVFRVFVDPCDRLWVMDTGLADILGSANQVAGPSLAIFDLNTDQLVHRYYFKLSDMKEDSFFANVVVDVDKDTCDNAFAYVPDLGAYGVVVYSLKQDDSWRVSHHYFHFEPLAGTYKVGGIEFHWTDGVFALALSEPQENGFRTMFFHAFSSTKEFCVSTELLRNYTHIDKNEAFNDFKLLGDRGARTQSSASFYDTNTKVLFYTQINRDGIGCWNSNKPYTPENNPLLFSDPTLFEFLNDLKVDDEGTLWLLSDKLPRFLYKSLDPNEINYRIFSIKATDAIAGSVCE</sequence>
<evidence type="ECO:0000256" key="5">
    <source>
        <dbReference type="SAM" id="SignalP"/>
    </source>
</evidence>
<keyword evidence="3" id="KW-0964">Secreted</keyword>
<feature type="chain" id="PRO_5027030301" evidence="5">
    <location>
        <begin position="21"/>
        <end position="412"/>
    </location>
</feature>
<dbReference type="PANTHER" id="PTHR10009:SF11">
    <property type="entry name" value="RH54244P"/>
    <property type="match status" value="1"/>
</dbReference>
<dbReference type="CTD" id="693001"/>
<dbReference type="InterPro" id="IPR011042">
    <property type="entry name" value="6-blade_b-propeller_TolB-like"/>
</dbReference>
<gene>
    <name evidence="7" type="primary">LOC112043718</name>
</gene>
<dbReference type="KEGG" id="bany:112043718"/>
<dbReference type="InterPro" id="IPR017996">
    <property type="entry name" value="MRJP/yellow-related"/>
</dbReference>
<evidence type="ECO:0000256" key="1">
    <source>
        <dbReference type="ARBA" id="ARBA00004613"/>
    </source>
</evidence>
<evidence type="ECO:0000256" key="3">
    <source>
        <dbReference type="ARBA" id="ARBA00022525"/>
    </source>
</evidence>
<dbReference type="AlphaFoldDB" id="A0A6J1MKT0"/>
<dbReference type="RefSeq" id="XP_023935014.1">
    <property type="nucleotide sequence ID" value="XM_024079246.2"/>
</dbReference>
<keyword evidence="4 5" id="KW-0732">Signal</keyword>
<dbReference type="PROSITE" id="PS51257">
    <property type="entry name" value="PROKAR_LIPOPROTEIN"/>
    <property type="match status" value="1"/>
</dbReference>
<protein>
    <submittedName>
        <fullName evidence="7">L-dopachrome tautomerase yellow-f2 isoform X1</fullName>
    </submittedName>
</protein>
<proteinExistence type="inferred from homology"/>
<dbReference type="GeneID" id="112043718"/>
<comment type="similarity">
    <text evidence="2">Belongs to the major royal jelly protein family.</text>
</comment>
<organism evidence="6 7">
    <name type="scientific">Bicyclus anynana</name>
    <name type="common">Squinting bush brown butterfly</name>
    <dbReference type="NCBI Taxonomy" id="110368"/>
    <lineage>
        <taxon>Eukaryota</taxon>
        <taxon>Metazoa</taxon>
        <taxon>Ecdysozoa</taxon>
        <taxon>Arthropoda</taxon>
        <taxon>Hexapoda</taxon>
        <taxon>Insecta</taxon>
        <taxon>Pterygota</taxon>
        <taxon>Neoptera</taxon>
        <taxon>Endopterygota</taxon>
        <taxon>Lepidoptera</taxon>
        <taxon>Glossata</taxon>
        <taxon>Ditrysia</taxon>
        <taxon>Papilionoidea</taxon>
        <taxon>Nymphalidae</taxon>
        <taxon>Satyrinae</taxon>
        <taxon>Satyrini</taxon>
        <taxon>Mycalesina</taxon>
        <taxon>Bicyclus</taxon>
    </lineage>
</organism>
<evidence type="ECO:0000313" key="6">
    <source>
        <dbReference type="Proteomes" id="UP001652582"/>
    </source>
</evidence>
<dbReference type="OrthoDB" id="7776143at2759"/>